<organism evidence="2 5">
    <name type="scientific">Leptospira weilii str. 2006001853</name>
    <dbReference type="NCBI Taxonomy" id="1001589"/>
    <lineage>
        <taxon>Bacteria</taxon>
        <taxon>Pseudomonadati</taxon>
        <taxon>Spirochaetota</taxon>
        <taxon>Spirochaetia</taxon>
        <taxon>Leptospirales</taxon>
        <taxon>Leptospiraceae</taxon>
        <taxon>Leptospira</taxon>
    </lineage>
</organism>
<evidence type="ECO:0000313" key="2">
    <source>
        <dbReference type="EMBL" id="EKR62407.1"/>
    </source>
</evidence>
<evidence type="ECO:0000256" key="1">
    <source>
        <dbReference type="SAM" id="Coils"/>
    </source>
</evidence>
<feature type="coiled-coil region" evidence="1">
    <location>
        <begin position="23"/>
        <end position="104"/>
    </location>
</feature>
<name>A0A828YUL1_9LEPT</name>
<proteinExistence type="predicted"/>
<protein>
    <submittedName>
        <fullName evidence="2">Uncharacterized protein</fullName>
    </submittedName>
</protein>
<dbReference type="Proteomes" id="UP000001338">
    <property type="component" value="Unassembled WGS sequence"/>
</dbReference>
<dbReference type="RefSeq" id="WP_004498643.1">
    <property type="nucleotide sequence ID" value="NZ_AFLV02000008.1"/>
</dbReference>
<evidence type="ECO:0000313" key="4">
    <source>
        <dbReference type="EMBL" id="EKR66169.1"/>
    </source>
</evidence>
<dbReference type="EMBL" id="AFLV02000081">
    <property type="protein sequence ID" value="EKR62407.1"/>
    <property type="molecule type" value="Genomic_DNA"/>
</dbReference>
<comment type="caution">
    <text evidence="2">The sequence shown here is derived from an EMBL/GenBank/DDBJ whole genome shotgun (WGS) entry which is preliminary data.</text>
</comment>
<accession>A0A828YUL1</accession>
<evidence type="ECO:0000313" key="5">
    <source>
        <dbReference type="Proteomes" id="UP000001338"/>
    </source>
</evidence>
<keyword evidence="1" id="KW-0175">Coiled coil</keyword>
<reference evidence="2 5" key="1">
    <citation type="submission" date="2012-10" db="EMBL/GenBank/DDBJ databases">
        <authorList>
            <person name="Harkins D.M."/>
            <person name="Durkin A.S."/>
            <person name="Brinkac L.M."/>
            <person name="Haft D.H."/>
            <person name="Selengut J.D."/>
            <person name="Sanka R."/>
            <person name="DePew J."/>
            <person name="Purushe J."/>
            <person name="Whelen A.C."/>
            <person name="Vinetz J.M."/>
            <person name="Sutton G.G."/>
            <person name="Nierman W.C."/>
            <person name="Fouts D.E."/>
        </authorList>
    </citation>
    <scope>NUCLEOTIDE SEQUENCE [LARGE SCALE GENOMIC DNA]</scope>
    <source>
        <strain evidence="2 5">2006001853</strain>
    </source>
</reference>
<dbReference type="EMBL" id="AFLV02000038">
    <property type="protein sequence ID" value="EKR64786.1"/>
    <property type="molecule type" value="Genomic_DNA"/>
</dbReference>
<sequence length="108" mass="12289">MKIANQEEHNNALQRVAEVKKKIASFKTNSGDLEAEVTLLEEEKKETIQLLEDEKKVKIQGIDDKIKTLKDRLKIAKEEQKQNLKSLESELKDLQSALGEFAVEQVAV</sequence>
<gene>
    <name evidence="4" type="ORF">LEP1GSC036_0988</name>
    <name evidence="2" type="ORF">LEP1GSC036_1755</name>
    <name evidence="3" type="ORF">LEP1GSC036_3371</name>
</gene>
<dbReference type="EMBL" id="AFLV02000008">
    <property type="protein sequence ID" value="EKR66169.1"/>
    <property type="molecule type" value="Genomic_DNA"/>
</dbReference>
<dbReference type="AlphaFoldDB" id="A0A828YUL1"/>
<evidence type="ECO:0000313" key="3">
    <source>
        <dbReference type="EMBL" id="EKR64786.1"/>
    </source>
</evidence>